<organism evidence="1 2">
    <name type="scientific">Gigaspora margarita</name>
    <dbReference type="NCBI Taxonomy" id="4874"/>
    <lineage>
        <taxon>Eukaryota</taxon>
        <taxon>Fungi</taxon>
        <taxon>Fungi incertae sedis</taxon>
        <taxon>Mucoromycota</taxon>
        <taxon>Glomeromycotina</taxon>
        <taxon>Glomeromycetes</taxon>
        <taxon>Diversisporales</taxon>
        <taxon>Gigasporaceae</taxon>
        <taxon>Gigaspora</taxon>
    </lineage>
</organism>
<gene>
    <name evidence="1" type="ORF">GMARGA_LOCUS12864</name>
</gene>
<name>A0ABN7V0C5_GIGMA</name>
<sequence>MIYFITSIVQNLDLKGISSLAGYQVSPSFNYSEFYKLLAKNPD</sequence>
<evidence type="ECO:0000313" key="2">
    <source>
        <dbReference type="Proteomes" id="UP000789901"/>
    </source>
</evidence>
<dbReference type="Proteomes" id="UP000789901">
    <property type="component" value="Unassembled WGS sequence"/>
</dbReference>
<dbReference type="EMBL" id="CAJVQB010008007">
    <property type="protein sequence ID" value="CAG8712637.1"/>
    <property type="molecule type" value="Genomic_DNA"/>
</dbReference>
<keyword evidence="2" id="KW-1185">Reference proteome</keyword>
<proteinExistence type="predicted"/>
<reference evidence="1 2" key="1">
    <citation type="submission" date="2021-06" db="EMBL/GenBank/DDBJ databases">
        <authorList>
            <person name="Kallberg Y."/>
            <person name="Tangrot J."/>
            <person name="Rosling A."/>
        </authorList>
    </citation>
    <scope>NUCLEOTIDE SEQUENCE [LARGE SCALE GENOMIC DNA]</scope>
    <source>
        <strain evidence="1 2">120-4 pot B 10/14</strain>
    </source>
</reference>
<evidence type="ECO:0000313" key="1">
    <source>
        <dbReference type="EMBL" id="CAG8712637.1"/>
    </source>
</evidence>
<comment type="caution">
    <text evidence="1">The sequence shown here is derived from an EMBL/GenBank/DDBJ whole genome shotgun (WGS) entry which is preliminary data.</text>
</comment>
<protein>
    <submittedName>
        <fullName evidence="1">45886_t:CDS:1</fullName>
    </submittedName>
</protein>
<accession>A0ABN7V0C5</accession>